<evidence type="ECO:0000313" key="3">
    <source>
        <dbReference type="EMBL" id="EMA28592.1"/>
    </source>
</evidence>
<evidence type="ECO:0000313" key="4">
    <source>
        <dbReference type="Proteomes" id="UP000011555"/>
    </source>
</evidence>
<sequence>MSQAEGDDLPVYPKDLLVLGVVSLFGGLLIAAWLRPLEATPEFLFSIFSGAVMLVFFLFIPVMGIRLFLEDRNDETETDPE</sequence>
<dbReference type="EMBL" id="AOLZ01000073">
    <property type="protein sequence ID" value="EMA28592.1"/>
    <property type="molecule type" value="Genomic_DNA"/>
</dbReference>
<feature type="transmembrane region" description="Helical" evidence="1">
    <location>
        <begin position="43"/>
        <end position="69"/>
    </location>
</feature>
<reference evidence="2" key="3">
    <citation type="submission" date="2017-01" db="EMBL/GenBank/DDBJ databases">
        <authorList>
            <person name="Mah S.A."/>
            <person name="Swanson W.J."/>
            <person name="Moy G.W."/>
            <person name="Vacquier V.D."/>
        </authorList>
    </citation>
    <scope>NUCLEOTIDE SEQUENCE</scope>
    <source>
        <strain evidence="2">AJ5</strain>
    </source>
</reference>
<protein>
    <submittedName>
        <fullName evidence="3">Uncharacterized protein</fullName>
    </submittedName>
</protein>
<reference evidence="2 5" key="1">
    <citation type="journal article" date="2011" name="J. Bacteriol.">
        <title>Genome sequence of Halobiforma lacisalsi AJ5, an extremely halophilic archaeon which harbors a bop gene.</title>
        <authorList>
            <person name="Jiang X."/>
            <person name="Wang S."/>
            <person name="Cheng H."/>
            <person name="Huo Y."/>
            <person name="Zhang X."/>
            <person name="Zhu X."/>
            <person name="Han X."/>
            <person name="Ni P."/>
            <person name="Wu M."/>
        </authorList>
    </citation>
    <scope>NUCLEOTIDE SEQUENCE [LARGE SCALE GENOMIC DNA]</scope>
    <source>
        <strain evidence="2 5">AJ5</strain>
    </source>
</reference>
<dbReference type="RefSeq" id="WP_007143338.1">
    <property type="nucleotide sequence ID" value="NZ_AOLZ01000073.1"/>
</dbReference>
<dbReference type="AlphaFoldDB" id="M0L4T9"/>
<dbReference type="eggNOG" id="arCOG11491">
    <property type="taxonomic scope" value="Archaea"/>
</dbReference>
<dbReference type="KEGG" id="hlc:CHINAEXTREME09685"/>
<organism evidence="3 4">
    <name type="scientific">Natronobacterium lacisalsi AJ5</name>
    <dbReference type="NCBI Taxonomy" id="358396"/>
    <lineage>
        <taxon>Archaea</taxon>
        <taxon>Methanobacteriati</taxon>
        <taxon>Methanobacteriota</taxon>
        <taxon>Stenosarchaea group</taxon>
        <taxon>Halobacteria</taxon>
        <taxon>Halobacteriales</taxon>
        <taxon>Natrialbaceae</taxon>
        <taxon>Natronobacterium</taxon>
    </lineage>
</organism>
<reference evidence="3 4" key="2">
    <citation type="journal article" date="2014" name="PLoS Genet.">
        <title>Phylogenetically driven sequencing of extremely halophilic archaea reveals strategies for static and dynamic osmo-response.</title>
        <authorList>
            <person name="Becker E.A."/>
            <person name="Seitzer P.M."/>
            <person name="Tritt A."/>
            <person name="Larsen D."/>
            <person name="Krusor M."/>
            <person name="Yao A.I."/>
            <person name="Wu D."/>
            <person name="Madern D."/>
            <person name="Eisen J.A."/>
            <person name="Darling A.E."/>
            <person name="Facciotti M.T."/>
        </authorList>
    </citation>
    <scope>NUCLEOTIDE SEQUENCE [LARGE SCALE GENOMIC DNA]</scope>
    <source>
        <strain evidence="3 4">AJ5</strain>
    </source>
</reference>
<keyword evidence="1" id="KW-1133">Transmembrane helix</keyword>
<feature type="transmembrane region" description="Helical" evidence="1">
    <location>
        <begin position="16"/>
        <end position="34"/>
    </location>
</feature>
<keyword evidence="1" id="KW-0812">Transmembrane</keyword>
<accession>M0L4T9</accession>
<keyword evidence="4" id="KW-1185">Reference proteome</keyword>
<keyword evidence="1" id="KW-0472">Membrane</keyword>
<evidence type="ECO:0000256" key="1">
    <source>
        <dbReference type="SAM" id="Phobius"/>
    </source>
</evidence>
<evidence type="ECO:0000313" key="2">
    <source>
        <dbReference type="EMBL" id="APW98036.1"/>
    </source>
</evidence>
<evidence type="ECO:0000313" key="5">
    <source>
        <dbReference type="Proteomes" id="UP000186547"/>
    </source>
</evidence>
<proteinExistence type="predicted"/>
<dbReference type="Proteomes" id="UP000011555">
    <property type="component" value="Unassembled WGS sequence"/>
</dbReference>
<dbReference type="EMBL" id="CP019285">
    <property type="protein sequence ID" value="APW98036.1"/>
    <property type="molecule type" value="Genomic_DNA"/>
</dbReference>
<name>M0L4T9_NATLA</name>
<gene>
    <name evidence="3" type="ORF">C445_18246</name>
    <name evidence="2" type="ORF">CHINAEXTREME_09685</name>
</gene>
<dbReference type="Proteomes" id="UP000186547">
    <property type="component" value="Chromosome"/>
</dbReference>
<dbReference type="GeneID" id="30921395"/>